<evidence type="ECO:0000313" key="2">
    <source>
        <dbReference type="Proteomes" id="UP000790709"/>
    </source>
</evidence>
<keyword evidence="2" id="KW-1185">Reference proteome</keyword>
<sequence length="546" mass="62457">MIGERVVPVRVVDQTTKLPMELWHEVISYLPDKDVRNLFPVSRLFRRLCYGRAFSHLVVRESPHITEEALFESSIPYQISLLKETTRRLKELSSDPHLSGLRDTVRAWTHRGNPDFYPHLYRRGKITDDRIVKAFTVMVKAFATHLPTYPHLQSVTLHCLVVRDSTMKALQLTSSLHTLELVECDLRFSREWHLPLSCLAVSQITEEPRTGPSALPVAPTIVSPLRLRTLHLDDGQWTSHILSSLPTSGPYDHLTDLTILMQTWDNVALFDLLRACPQIRNLRFTRLFNVTSYRRLLPVNLVPHLESYDGPLHLADVFARSRWLITARLDLEETDRWGLTRTIYSPASAAAALTTFCQLTPNLRCLVISGLYATFDSDSLQVVRVTGDCLPQLSRLEISLRFPYLYGSSSKYEGTYPINWARIARPSTKSCATISQFIEAWSRRENPNTVQGIIFRIIRGEATLPPDLQEFVLCDEVNTHKKSHVDVEKLPTVLSALTRAYPKLRKIGFGGDRWIRTLGQSPGQWSWTRHRVVGKLSERAMDTLFL</sequence>
<name>A0ACB8BWQ6_9AGAM</name>
<organism evidence="1 2">
    <name type="scientific">Leucogyrophana mollusca</name>
    <dbReference type="NCBI Taxonomy" id="85980"/>
    <lineage>
        <taxon>Eukaryota</taxon>
        <taxon>Fungi</taxon>
        <taxon>Dikarya</taxon>
        <taxon>Basidiomycota</taxon>
        <taxon>Agaricomycotina</taxon>
        <taxon>Agaricomycetes</taxon>
        <taxon>Agaricomycetidae</taxon>
        <taxon>Boletales</taxon>
        <taxon>Boletales incertae sedis</taxon>
        <taxon>Leucogyrophana</taxon>
    </lineage>
</organism>
<evidence type="ECO:0000313" key="1">
    <source>
        <dbReference type="EMBL" id="KAH7929673.1"/>
    </source>
</evidence>
<dbReference type="EMBL" id="MU266339">
    <property type="protein sequence ID" value="KAH7929673.1"/>
    <property type="molecule type" value="Genomic_DNA"/>
</dbReference>
<dbReference type="Proteomes" id="UP000790709">
    <property type="component" value="Unassembled WGS sequence"/>
</dbReference>
<gene>
    <name evidence="1" type="ORF">BV22DRAFT_117226</name>
</gene>
<reference evidence="1" key="1">
    <citation type="journal article" date="2021" name="New Phytol.">
        <title>Evolutionary innovations through gain and loss of genes in the ectomycorrhizal Boletales.</title>
        <authorList>
            <person name="Wu G."/>
            <person name="Miyauchi S."/>
            <person name="Morin E."/>
            <person name="Kuo A."/>
            <person name="Drula E."/>
            <person name="Varga T."/>
            <person name="Kohler A."/>
            <person name="Feng B."/>
            <person name="Cao Y."/>
            <person name="Lipzen A."/>
            <person name="Daum C."/>
            <person name="Hundley H."/>
            <person name="Pangilinan J."/>
            <person name="Johnson J."/>
            <person name="Barry K."/>
            <person name="LaButti K."/>
            <person name="Ng V."/>
            <person name="Ahrendt S."/>
            <person name="Min B."/>
            <person name="Choi I.G."/>
            <person name="Park H."/>
            <person name="Plett J.M."/>
            <person name="Magnuson J."/>
            <person name="Spatafora J.W."/>
            <person name="Nagy L.G."/>
            <person name="Henrissat B."/>
            <person name="Grigoriev I.V."/>
            <person name="Yang Z.L."/>
            <person name="Xu J."/>
            <person name="Martin F.M."/>
        </authorList>
    </citation>
    <scope>NUCLEOTIDE SEQUENCE</scope>
    <source>
        <strain evidence="1">KUC20120723A-06</strain>
    </source>
</reference>
<proteinExistence type="predicted"/>
<accession>A0ACB8BWQ6</accession>
<protein>
    <submittedName>
        <fullName evidence="1">Uncharacterized protein</fullName>
    </submittedName>
</protein>
<comment type="caution">
    <text evidence="1">The sequence shown here is derived from an EMBL/GenBank/DDBJ whole genome shotgun (WGS) entry which is preliminary data.</text>
</comment>